<dbReference type="AlphaFoldDB" id="A0AAN5C0Z3"/>
<reference evidence="4" key="1">
    <citation type="submission" date="2022-10" db="EMBL/GenBank/DDBJ databases">
        <title>Genome assembly of Pristionchus species.</title>
        <authorList>
            <person name="Yoshida K."/>
            <person name="Sommer R.J."/>
        </authorList>
    </citation>
    <scope>NUCLEOTIDE SEQUENCE [LARGE SCALE GENOMIC DNA]</scope>
    <source>
        <strain evidence="4">RS5460</strain>
    </source>
</reference>
<dbReference type="SUPFAM" id="SSF63712">
    <property type="entry name" value="Nicotinic receptor ligand binding domain-like"/>
    <property type="match status" value="1"/>
</dbReference>
<dbReference type="InterPro" id="IPR006202">
    <property type="entry name" value="Neur_chan_lig-bd"/>
</dbReference>
<proteinExistence type="predicted"/>
<keyword evidence="1" id="KW-1133">Transmembrane helix</keyword>
<protein>
    <recommendedName>
        <fullName evidence="2">Neurotransmitter-gated ion-channel ligand-binding domain-containing protein</fullName>
    </recommendedName>
</protein>
<feature type="transmembrane region" description="Helical" evidence="1">
    <location>
        <begin position="213"/>
        <end position="233"/>
    </location>
</feature>
<feature type="non-terminal residue" evidence="3">
    <location>
        <position position="1"/>
    </location>
</feature>
<evidence type="ECO:0000313" key="4">
    <source>
        <dbReference type="Proteomes" id="UP001328107"/>
    </source>
</evidence>
<dbReference type="Proteomes" id="UP001328107">
    <property type="component" value="Unassembled WGS sequence"/>
</dbReference>
<keyword evidence="1" id="KW-0472">Membrane</keyword>
<sequence>SLLPSTLSIPSVPKGSPLDIHINVDVAESSFEFSNELLTLDCVVTLAWIDRDNPYLPKKEDVITHYEGELNWIMEIQFSDMWIPPIKRSMEEDEYRGASTKMSEVTFWKNGSVELQFFYTALIPCVQSSLMYPWDEFNCAMYITNLESRDIYTLSPYNREQSFNISYSRPMTHHRISKYNSIISSSFVRSKDRMFRTHGVQFECTVERAQSRVIYSNVIPSLSLIFFDAYIYITDQSPLYCLLVIIPLLVQIQFFAALLVNKVPYLVILLVARTTLSIITSLTRILLIILSKHYPHHVKRFTQYDSPLSRLMFVSISTILVFCI</sequence>
<name>A0AAN5C0Z3_9BILA</name>
<feature type="domain" description="Neurotransmitter-gated ion-channel ligand-binding" evidence="2">
    <location>
        <begin position="10"/>
        <end position="193"/>
    </location>
</feature>
<dbReference type="Pfam" id="PF02931">
    <property type="entry name" value="Neur_chan_LBD"/>
    <property type="match status" value="1"/>
</dbReference>
<dbReference type="Gene3D" id="2.70.170.10">
    <property type="entry name" value="Neurotransmitter-gated ion-channel ligand-binding domain"/>
    <property type="match status" value="1"/>
</dbReference>
<feature type="transmembrane region" description="Helical" evidence="1">
    <location>
        <begin position="266"/>
        <end position="290"/>
    </location>
</feature>
<gene>
    <name evidence="3" type="ORF">PMAYCL1PPCAC_02973</name>
</gene>
<dbReference type="GO" id="GO:0005230">
    <property type="term" value="F:extracellular ligand-gated monoatomic ion channel activity"/>
    <property type="evidence" value="ECO:0007669"/>
    <property type="project" value="InterPro"/>
</dbReference>
<evidence type="ECO:0000256" key="1">
    <source>
        <dbReference type="SAM" id="Phobius"/>
    </source>
</evidence>
<dbReference type="GO" id="GO:0016020">
    <property type="term" value="C:membrane"/>
    <property type="evidence" value="ECO:0007669"/>
    <property type="project" value="InterPro"/>
</dbReference>
<keyword evidence="4" id="KW-1185">Reference proteome</keyword>
<evidence type="ECO:0000313" key="3">
    <source>
        <dbReference type="EMBL" id="GMR32778.1"/>
    </source>
</evidence>
<dbReference type="EMBL" id="BTRK01000001">
    <property type="protein sequence ID" value="GMR32778.1"/>
    <property type="molecule type" value="Genomic_DNA"/>
</dbReference>
<dbReference type="InterPro" id="IPR036734">
    <property type="entry name" value="Neur_chan_lig-bd_sf"/>
</dbReference>
<organism evidence="3 4">
    <name type="scientific">Pristionchus mayeri</name>
    <dbReference type="NCBI Taxonomy" id="1317129"/>
    <lineage>
        <taxon>Eukaryota</taxon>
        <taxon>Metazoa</taxon>
        <taxon>Ecdysozoa</taxon>
        <taxon>Nematoda</taxon>
        <taxon>Chromadorea</taxon>
        <taxon>Rhabditida</taxon>
        <taxon>Rhabditina</taxon>
        <taxon>Diplogasteromorpha</taxon>
        <taxon>Diplogasteroidea</taxon>
        <taxon>Neodiplogasteridae</taxon>
        <taxon>Pristionchus</taxon>
    </lineage>
</organism>
<feature type="non-terminal residue" evidence="3">
    <location>
        <position position="324"/>
    </location>
</feature>
<evidence type="ECO:0000259" key="2">
    <source>
        <dbReference type="Pfam" id="PF02931"/>
    </source>
</evidence>
<feature type="transmembrane region" description="Helical" evidence="1">
    <location>
        <begin position="240"/>
        <end position="260"/>
    </location>
</feature>
<keyword evidence="1" id="KW-0812">Transmembrane</keyword>
<accession>A0AAN5C0Z3</accession>
<comment type="caution">
    <text evidence="3">The sequence shown here is derived from an EMBL/GenBank/DDBJ whole genome shotgun (WGS) entry which is preliminary data.</text>
</comment>